<comment type="caution">
    <text evidence="3">The sequence shown here is derived from an EMBL/GenBank/DDBJ whole genome shotgun (WGS) entry which is preliminary data.</text>
</comment>
<name>A0AAN9AHD0_HALRR</name>
<evidence type="ECO:0000313" key="4">
    <source>
        <dbReference type="Proteomes" id="UP001381693"/>
    </source>
</evidence>
<feature type="transmembrane region" description="Helical" evidence="2">
    <location>
        <begin position="117"/>
        <end position="138"/>
    </location>
</feature>
<proteinExistence type="predicted"/>
<accession>A0AAN9AHD0</accession>
<evidence type="ECO:0000313" key="3">
    <source>
        <dbReference type="EMBL" id="KAK7086933.1"/>
    </source>
</evidence>
<reference evidence="3 4" key="1">
    <citation type="submission" date="2023-11" db="EMBL/GenBank/DDBJ databases">
        <title>Halocaridina rubra genome assembly.</title>
        <authorList>
            <person name="Smith C."/>
        </authorList>
    </citation>
    <scope>NUCLEOTIDE SEQUENCE [LARGE SCALE GENOMIC DNA]</scope>
    <source>
        <strain evidence="3">EP-1</strain>
        <tissue evidence="3">Whole</tissue>
    </source>
</reference>
<organism evidence="3 4">
    <name type="scientific">Halocaridina rubra</name>
    <name type="common">Hawaiian red shrimp</name>
    <dbReference type="NCBI Taxonomy" id="373956"/>
    <lineage>
        <taxon>Eukaryota</taxon>
        <taxon>Metazoa</taxon>
        <taxon>Ecdysozoa</taxon>
        <taxon>Arthropoda</taxon>
        <taxon>Crustacea</taxon>
        <taxon>Multicrustacea</taxon>
        <taxon>Malacostraca</taxon>
        <taxon>Eumalacostraca</taxon>
        <taxon>Eucarida</taxon>
        <taxon>Decapoda</taxon>
        <taxon>Pleocyemata</taxon>
        <taxon>Caridea</taxon>
        <taxon>Atyoidea</taxon>
        <taxon>Atyidae</taxon>
        <taxon>Halocaridina</taxon>
    </lineage>
</organism>
<feature type="transmembrane region" description="Helical" evidence="2">
    <location>
        <begin position="84"/>
        <end position="105"/>
    </location>
</feature>
<keyword evidence="2" id="KW-0472">Membrane</keyword>
<dbReference type="AlphaFoldDB" id="A0AAN9AHD0"/>
<keyword evidence="4" id="KW-1185">Reference proteome</keyword>
<protein>
    <submittedName>
        <fullName evidence="3">Uncharacterized protein</fullName>
    </submittedName>
</protein>
<evidence type="ECO:0000256" key="1">
    <source>
        <dbReference type="SAM" id="MobiDB-lite"/>
    </source>
</evidence>
<gene>
    <name evidence="3" type="ORF">SK128_006935</name>
</gene>
<evidence type="ECO:0000256" key="2">
    <source>
        <dbReference type="SAM" id="Phobius"/>
    </source>
</evidence>
<dbReference type="EMBL" id="JAXCGZ010000040">
    <property type="protein sequence ID" value="KAK7086933.1"/>
    <property type="molecule type" value="Genomic_DNA"/>
</dbReference>
<feature type="region of interest" description="Disordered" evidence="1">
    <location>
        <begin position="1"/>
        <end position="25"/>
    </location>
</feature>
<sequence>MRIGARRSVAFPSSRVSGSSNRRQFRRNSNLCSAMPARYREHPITVSHISRVDRWLSYWHPVNINMPRSALSSAGTRRACVPVFLAYFAALTSIFLLVPTSISCSMSSKKKNNKKQLYGVAADFASPVGPLVNLYIMFLAGVLADLDTCGRVYQVNPLLMVKVLLVNSTSEESVSTAIWFHIIHSFLNVSLLNCSIQYF</sequence>
<dbReference type="Proteomes" id="UP001381693">
    <property type="component" value="Unassembled WGS sequence"/>
</dbReference>
<keyword evidence="2" id="KW-0812">Transmembrane</keyword>
<keyword evidence="2" id="KW-1133">Transmembrane helix</keyword>